<gene>
    <name evidence="2" type="ORF">PLEPLA_LOCUS44583</name>
</gene>
<dbReference type="AlphaFoldDB" id="A0A9N7VVZ9"/>
<comment type="caution">
    <text evidence="2">The sequence shown here is derived from an EMBL/GenBank/DDBJ whole genome shotgun (WGS) entry which is preliminary data.</text>
</comment>
<reference evidence="2" key="1">
    <citation type="submission" date="2020-03" db="EMBL/GenBank/DDBJ databases">
        <authorList>
            <person name="Weist P."/>
        </authorList>
    </citation>
    <scope>NUCLEOTIDE SEQUENCE</scope>
</reference>
<evidence type="ECO:0000313" key="2">
    <source>
        <dbReference type="EMBL" id="CAB1456789.1"/>
    </source>
</evidence>
<protein>
    <submittedName>
        <fullName evidence="2">Uncharacterized protein</fullName>
    </submittedName>
</protein>
<keyword evidence="3" id="KW-1185">Reference proteome</keyword>
<feature type="region of interest" description="Disordered" evidence="1">
    <location>
        <begin position="1"/>
        <end position="47"/>
    </location>
</feature>
<evidence type="ECO:0000313" key="3">
    <source>
        <dbReference type="Proteomes" id="UP001153269"/>
    </source>
</evidence>
<feature type="compositionally biased region" description="Basic and acidic residues" evidence="1">
    <location>
        <begin position="10"/>
        <end position="24"/>
    </location>
</feature>
<dbReference type="EMBL" id="CADEAL010004312">
    <property type="protein sequence ID" value="CAB1456789.1"/>
    <property type="molecule type" value="Genomic_DNA"/>
</dbReference>
<feature type="region of interest" description="Disordered" evidence="1">
    <location>
        <begin position="152"/>
        <end position="172"/>
    </location>
</feature>
<proteinExistence type="predicted"/>
<sequence length="294" mass="31417">MRVTIKAGRWRGEEGNTSRFERGLLGRTGASQDRGGGQGPPPGAEPAGCKQAICWRFHAAAARANFWGRPQDGNTTTESLQIRVSVADLHTDRKEVKTNQPESPRSQHLSHPPPSSPPTLLLLPTYILSSSSSSSSSSSFSRQANLQLCPSAVGSLRSRTPSPVTGRTPAHNFLFPPSTRSLRAPLTAHSFRFSALSSRLASLPPLVSPPPRPRSFSGSGALLTHSSHSTDSSHIPLKGPMQDQVSAGVRPPSCAGAAQDIALRLARGFPPGCKHSLLRGFFELQDKALLLLEF</sequence>
<dbReference type="Proteomes" id="UP001153269">
    <property type="component" value="Unassembled WGS sequence"/>
</dbReference>
<organism evidence="2 3">
    <name type="scientific">Pleuronectes platessa</name>
    <name type="common">European plaice</name>
    <dbReference type="NCBI Taxonomy" id="8262"/>
    <lineage>
        <taxon>Eukaryota</taxon>
        <taxon>Metazoa</taxon>
        <taxon>Chordata</taxon>
        <taxon>Craniata</taxon>
        <taxon>Vertebrata</taxon>
        <taxon>Euteleostomi</taxon>
        <taxon>Actinopterygii</taxon>
        <taxon>Neopterygii</taxon>
        <taxon>Teleostei</taxon>
        <taxon>Neoteleostei</taxon>
        <taxon>Acanthomorphata</taxon>
        <taxon>Carangaria</taxon>
        <taxon>Pleuronectiformes</taxon>
        <taxon>Pleuronectoidei</taxon>
        <taxon>Pleuronectidae</taxon>
        <taxon>Pleuronectes</taxon>
    </lineage>
</organism>
<name>A0A9N7VVZ9_PLEPL</name>
<evidence type="ECO:0000256" key="1">
    <source>
        <dbReference type="SAM" id="MobiDB-lite"/>
    </source>
</evidence>
<feature type="region of interest" description="Disordered" evidence="1">
    <location>
        <begin position="88"/>
        <end position="121"/>
    </location>
</feature>
<accession>A0A9N7VVZ9</accession>